<reference evidence="5 6" key="1">
    <citation type="submission" date="2015-01" db="EMBL/GenBank/DDBJ databases">
        <title>Genome Sequence of Magnetospirillum magnetotacticum Strain MS-1.</title>
        <authorList>
            <person name="Marinov G.K."/>
            <person name="Smalley M.D."/>
            <person name="DeSalvo G."/>
        </authorList>
    </citation>
    <scope>NUCLEOTIDE SEQUENCE [LARGE SCALE GENOMIC DNA]</scope>
    <source>
        <strain evidence="5 6">MS-1</strain>
    </source>
</reference>
<dbReference type="InterPro" id="IPR036388">
    <property type="entry name" value="WH-like_DNA-bd_sf"/>
</dbReference>
<gene>
    <name evidence="5" type="ORF">CCC_00205</name>
</gene>
<dbReference type="PANTHER" id="PTHR43537">
    <property type="entry name" value="TRANSCRIPTIONAL REGULATOR, GNTR FAMILY"/>
    <property type="match status" value="1"/>
</dbReference>
<comment type="caution">
    <text evidence="5">The sequence shown here is derived from an EMBL/GenBank/DDBJ whole genome shotgun (WGS) entry which is preliminary data.</text>
</comment>
<dbReference type="PANTHER" id="PTHR43537:SF49">
    <property type="entry name" value="TRANSCRIPTIONAL REGULATORY PROTEIN"/>
    <property type="match status" value="1"/>
</dbReference>
<dbReference type="SUPFAM" id="SSF48008">
    <property type="entry name" value="GntR ligand-binding domain-like"/>
    <property type="match status" value="1"/>
</dbReference>
<sequence>MNRPTNKGTRTEDLRRQLADEILDGRLAPGLHLDEQELAARFGVSRTPVREALRLLASTGLVQERPRKGAVVAVITQERMAEMFETMGEIEAACARFCALRMSEDEKRALAELHSGAATLVADADPGLYDQFNTEFHSALYAGCHNGFLEETARAMRQRLRPFRRAQFRMTGRVEHSWAEHDAVVRAILRGDGETAYHTMRAHVSAVGDASADLLNRLPRR</sequence>
<dbReference type="InterPro" id="IPR011711">
    <property type="entry name" value="GntR_C"/>
</dbReference>
<dbReference type="Proteomes" id="UP000031971">
    <property type="component" value="Unassembled WGS sequence"/>
</dbReference>
<evidence type="ECO:0000259" key="4">
    <source>
        <dbReference type="PROSITE" id="PS50949"/>
    </source>
</evidence>
<dbReference type="STRING" id="272627.CCC_00205"/>
<dbReference type="InterPro" id="IPR000524">
    <property type="entry name" value="Tscrpt_reg_HTH_GntR"/>
</dbReference>
<keyword evidence="1" id="KW-0805">Transcription regulation</keyword>
<dbReference type="SMART" id="SM00345">
    <property type="entry name" value="HTH_GNTR"/>
    <property type="match status" value="1"/>
</dbReference>
<dbReference type="Pfam" id="PF00392">
    <property type="entry name" value="GntR"/>
    <property type="match status" value="1"/>
</dbReference>
<dbReference type="PROSITE" id="PS50949">
    <property type="entry name" value="HTH_GNTR"/>
    <property type="match status" value="1"/>
</dbReference>
<keyword evidence="2" id="KW-0238">DNA-binding</keyword>
<evidence type="ECO:0000256" key="2">
    <source>
        <dbReference type="ARBA" id="ARBA00023125"/>
    </source>
</evidence>
<accession>A0A0C2YBP8</accession>
<dbReference type="Gene3D" id="1.20.120.530">
    <property type="entry name" value="GntR ligand-binding domain-like"/>
    <property type="match status" value="1"/>
</dbReference>
<keyword evidence="6" id="KW-1185">Reference proteome</keyword>
<feature type="domain" description="HTH gntR-type" evidence="4">
    <location>
        <begin position="8"/>
        <end position="75"/>
    </location>
</feature>
<dbReference type="GO" id="GO:0003700">
    <property type="term" value="F:DNA-binding transcription factor activity"/>
    <property type="evidence" value="ECO:0007669"/>
    <property type="project" value="InterPro"/>
</dbReference>
<organism evidence="5 6">
    <name type="scientific">Paramagnetospirillum magnetotacticum MS-1</name>
    <dbReference type="NCBI Taxonomy" id="272627"/>
    <lineage>
        <taxon>Bacteria</taxon>
        <taxon>Pseudomonadati</taxon>
        <taxon>Pseudomonadota</taxon>
        <taxon>Alphaproteobacteria</taxon>
        <taxon>Rhodospirillales</taxon>
        <taxon>Magnetospirillaceae</taxon>
        <taxon>Paramagnetospirillum</taxon>
    </lineage>
</organism>
<evidence type="ECO:0000256" key="3">
    <source>
        <dbReference type="ARBA" id="ARBA00023163"/>
    </source>
</evidence>
<dbReference type="InterPro" id="IPR008920">
    <property type="entry name" value="TF_FadR/GntR_C"/>
</dbReference>
<evidence type="ECO:0000256" key="1">
    <source>
        <dbReference type="ARBA" id="ARBA00023015"/>
    </source>
</evidence>
<dbReference type="CDD" id="cd07377">
    <property type="entry name" value="WHTH_GntR"/>
    <property type="match status" value="1"/>
</dbReference>
<dbReference type="PRINTS" id="PR00035">
    <property type="entry name" value="HTHGNTR"/>
</dbReference>
<dbReference type="SMART" id="SM00895">
    <property type="entry name" value="FCD"/>
    <property type="match status" value="1"/>
</dbReference>
<dbReference type="SUPFAM" id="SSF46785">
    <property type="entry name" value="Winged helix' DNA-binding domain"/>
    <property type="match status" value="1"/>
</dbReference>
<evidence type="ECO:0000313" key="6">
    <source>
        <dbReference type="Proteomes" id="UP000031971"/>
    </source>
</evidence>
<keyword evidence="3" id="KW-0804">Transcription</keyword>
<proteinExistence type="predicted"/>
<protein>
    <submittedName>
        <fullName evidence="5">Transcriptional regulator GntR family</fullName>
    </submittedName>
</protein>
<dbReference type="EMBL" id="JXSL01000030">
    <property type="protein sequence ID" value="KIL97144.1"/>
    <property type="molecule type" value="Genomic_DNA"/>
</dbReference>
<dbReference type="RefSeq" id="WP_009869073.1">
    <property type="nucleotide sequence ID" value="NZ_JXSL01000030.1"/>
</dbReference>
<dbReference type="Gene3D" id="1.10.10.10">
    <property type="entry name" value="Winged helix-like DNA-binding domain superfamily/Winged helix DNA-binding domain"/>
    <property type="match status" value="1"/>
</dbReference>
<evidence type="ECO:0000313" key="5">
    <source>
        <dbReference type="EMBL" id="KIL97144.1"/>
    </source>
</evidence>
<dbReference type="AlphaFoldDB" id="A0A0C2YBP8"/>
<name>A0A0C2YBP8_PARME</name>
<dbReference type="InterPro" id="IPR036390">
    <property type="entry name" value="WH_DNA-bd_sf"/>
</dbReference>
<dbReference type="GO" id="GO:0003677">
    <property type="term" value="F:DNA binding"/>
    <property type="evidence" value="ECO:0007669"/>
    <property type="project" value="UniProtKB-KW"/>
</dbReference>
<dbReference type="Pfam" id="PF07729">
    <property type="entry name" value="FCD"/>
    <property type="match status" value="1"/>
</dbReference>